<evidence type="ECO:0000256" key="4">
    <source>
        <dbReference type="ARBA" id="ARBA00022884"/>
    </source>
</evidence>
<dbReference type="InterPro" id="IPR035979">
    <property type="entry name" value="RBD_domain_sf"/>
</dbReference>
<dbReference type="InterPro" id="IPR012677">
    <property type="entry name" value="Nucleotide-bd_a/b_plait_sf"/>
</dbReference>
<dbReference type="ExpressionAtlas" id="K4ABS3">
    <property type="expression patterns" value="baseline"/>
</dbReference>
<keyword evidence="6" id="KW-0687">Ribonucleoprotein</keyword>
<evidence type="ECO:0000256" key="6">
    <source>
        <dbReference type="ARBA" id="ARBA00023274"/>
    </source>
</evidence>
<proteinExistence type="predicted"/>
<feature type="compositionally biased region" description="Basic and acidic residues" evidence="8">
    <location>
        <begin position="297"/>
        <end position="319"/>
    </location>
</feature>
<dbReference type="PANTHER" id="PTHR13952">
    <property type="entry name" value="U1 SMALL NUCLEAR RIBONUCLEOPROTEIN 70 KD"/>
    <property type="match status" value="1"/>
</dbReference>
<dbReference type="GO" id="GO:0003723">
    <property type="term" value="F:RNA binding"/>
    <property type="evidence" value="ECO:0007669"/>
    <property type="project" value="UniProtKB-UniRule"/>
</dbReference>
<evidence type="ECO:0000256" key="5">
    <source>
        <dbReference type="ARBA" id="ARBA00023242"/>
    </source>
</evidence>
<comment type="subcellular location">
    <subcellularLocation>
        <location evidence="1">Nucleus speckle</location>
    </subcellularLocation>
    <subcellularLocation>
        <location evidence="2">Nucleus</location>
        <location evidence="2">Nucleoplasm</location>
    </subcellularLocation>
</comment>
<dbReference type="PANTHER" id="PTHR13952:SF5">
    <property type="entry name" value="U1 SMALL NUCLEAR RIBONUCLEOPROTEIN 70 KDA"/>
    <property type="match status" value="1"/>
</dbReference>
<protein>
    <recommendedName>
        <fullName evidence="3">U1 small nuclear ribonucleoprotein 70 kDa</fullName>
    </recommendedName>
</protein>
<evidence type="ECO:0000259" key="9">
    <source>
        <dbReference type="PROSITE" id="PS50102"/>
    </source>
</evidence>
<gene>
    <name evidence="10" type="primary">LOC101754467</name>
</gene>
<dbReference type="Proteomes" id="UP000004995">
    <property type="component" value="Unassembled WGS sequence"/>
</dbReference>
<feature type="compositionally biased region" description="Low complexity" evidence="8">
    <location>
        <begin position="273"/>
        <end position="282"/>
    </location>
</feature>
<dbReference type="PROSITE" id="PS50102">
    <property type="entry name" value="RRM"/>
    <property type="match status" value="1"/>
</dbReference>
<evidence type="ECO:0000256" key="8">
    <source>
        <dbReference type="SAM" id="MobiDB-lite"/>
    </source>
</evidence>
<evidence type="ECO:0000256" key="7">
    <source>
        <dbReference type="PROSITE-ProRule" id="PRU00176"/>
    </source>
</evidence>
<dbReference type="InterPro" id="IPR000504">
    <property type="entry name" value="RRM_dom"/>
</dbReference>
<dbReference type="Pfam" id="PF00076">
    <property type="entry name" value="RRM_1"/>
    <property type="match status" value="1"/>
</dbReference>
<evidence type="ECO:0000313" key="11">
    <source>
        <dbReference type="Proteomes" id="UP000004995"/>
    </source>
</evidence>
<dbReference type="AlphaFoldDB" id="K4ABS3"/>
<feature type="compositionally biased region" description="Basic and acidic residues" evidence="8">
    <location>
        <begin position="180"/>
        <end position="269"/>
    </location>
</feature>
<feature type="compositionally biased region" description="Basic and acidic residues" evidence="8">
    <location>
        <begin position="125"/>
        <end position="173"/>
    </location>
</feature>
<dbReference type="FunFam" id="3.30.70.330:FF:001585">
    <property type="entry name" value="U1 small nuclear ribonucleoprotein 70 kDa"/>
    <property type="match status" value="1"/>
</dbReference>
<name>K4ABS3_SETIT</name>
<keyword evidence="4 7" id="KW-0694">RNA-binding</keyword>
<dbReference type="Gramene" id="KQK89613">
    <property type="protein sequence ID" value="KQK89613"/>
    <property type="gene ID" value="SETIT_035381mg"/>
</dbReference>
<dbReference type="GO" id="GO:0016607">
    <property type="term" value="C:nuclear speck"/>
    <property type="evidence" value="ECO:0007669"/>
    <property type="project" value="UniProtKB-SubCell"/>
</dbReference>
<dbReference type="Gene3D" id="3.30.70.330">
    <property type="match status" value="1"/>
</dbReference>
<feature type="compositionally biased region" description="Basic and acidic residues" evidence="8">
    <location>
        <begin position="348"/>
        <end position="360"/>
    </location>
</feature>
<feature type="region of interest" description="Disordered" evidence="8">
    <location>
        <begin position="89"/>
        <end position="360"/>
    </location>
</feature>
<feature type="domain" description="RRM" evidence="9">
    <location>
        <begin position="33"/>
        <end position="85"/>
    </location>
</feature>
<reference evidence="11" key="1">
    <citation type="journal article" date="2012" name="Nat. Biotechnol.">
        <title>Reference genome sequence of the model plant Setaria.</title>
        <authorList>
            <person name="Bennetzen J.L."/>
            <person name="Schmutz J."/>
            <person name="Wang H."/>
            <person name="Percifield R."/>
            <person name="Hawkins J."/>
            <person name="Pontaroli A.C."/>
            <person name="Estep M."/>
            <person name="Feng L."/>
            <person name="Vaughn J.N."/>
            <person name="Grimwood J."/>
            <person name="Jenkins J."/>
            <person name="Barry K."/>
            <person name="Lindquist E."/>
            <person name="Hellsten U."/>
            <person name="Deshpande S."/>
            <person name="Wang X."/>
            <person name="Wu X."/>
            <person name="Mitros T."/>
            <person name="Triplett J."/>
            <person name="Yang X."/>
            <person name="Ye C.Y."/>
            <person name="Mauro-Herrera M."/>
            <person name="Wang L."/>
            <person name="Li P."/>
            <person name="Sharma M."/>
            <person name="Sharma R."/>
            <person name="Ronald P.C."/>
            <person name="Panaud O."/>
            <person name="Kellogg E.A."/>
            <person name="Brutnell T.P."/>
            <person name="Doust A.N."/>
            <person name="Tuskan G.A."/>
            <person name="Rokhsar D."/>
            <person name="Devos K.M."/>
        </authorList>
    </citation>
    <scope>NUCLEOTIDE SEQUENCE [LARGE SCALE GENOMIC DNA]</scope>
    <source>
        <strain evidence="11">cv. Yugu1</strain>
    </source>
</reference>
<keyword evidence="11" id="KW-1185">Reference proteome</keyword>
<organism evidence="10 11">
    <name type="scientific">Setaria italica</name>
    <name type="common">Foxtail millet</name>
    <name type="synonym">Panicum italicum</name>
    <dbReference type="NCBI Taxonomy" id="4555"/>
    <lineage>
        <taxon>Eukaryota</taxon>
        <taxon>Viridiplantae</taxon>
        <taxon>Streptophyta</taxon>
        <taxon>Embryophyta</taxon>
        <taxon>Tracheophyta</taxon>
        <taxon>Spermatophyta</taxon>
        <taxon>Magnoliopsida</taxon>
        <taxon>Liliopsida</taxon>
        <taxon>Poales</taxon>
        <taxon>Poaceae</taxon>
        <taxon>PACMAD clade</taxon>
        <taxon>Panicoideae</taxon>
        <taxon>Panicodae</taxon>
        <taxon>Paniceae</taxon>
        <taxon>Cenchrinae</taxon>
        <taxon>Setaria</taxon>
    </lineage>
</organism>
<reference evidence="10" key="2">
    <citation type="submission" date="2018-08" db="UniProtKB">
        <authorList>
            <consortium name="EnsemblPlants"/>
        </authorList>
    </citation>
    <scope>IDENTIFICATION</scope>
    <source>
        <strain evidence="10">Yugu1</strain>
    </source>
</reference>
<accession>K4ABS3</accession>
<feature type="compositionally biased region" description="Acidic residues" evidence="8">
    <location>
        <begin position="335"/>
        <end position="347"/>
    </location>
</feature>
<evidence type="ECO:0000313" key="10">
    <source>
        <dbReference type="EnsemblPlants" id="KQK89613"/>
    </source>
</evidence>
<evidence type="ECO:0000256" key="3">
    <source>
        <dbReference type="ARBA" id="ARBA00016996"/>
    </source>
</evidence>
<evidence type="ECO:0000256" key="1">
    <source>
        <dbReference type="ARBA" id="ARBA00004324"/>
    </source>
</evidence>
<dbReference type="InterPro" id="IPR051183">
    <property type="entry name" value="U1_U11-U12_snRNP_70-35kDa"/>
</dbReference>
<keyword evidence="5" id="KW-0539">Nucleus</keyword>
<evidence type="ECO:0000256" key="2">
    <source>
        <dbReference type="ARBA" id="ARBA00004642"/>
    </source>
</evidence>
<dbReference type="SUPFAM" id="SSF54928">
    <property type="entry name" value="RNA-binding domain, RBD"/>
    <property type="match status" value="1"/>
</dbReference>
<dbReference type="EMBL" id="AGNK02005773">
    <property type="status" value="NOT_ANNOTATED_CDS"/>
    <property type="molecule type" value="Genomic_DNA"/>
</dbReference>
<sequence length="360" mass="43379">MYFPTYANRPDSAFSSNCVDLCWISLLMWKLYICKVRLVTEKDTSKPRGYAFIEYMHTRDMKNAYKQADGRKVDNKRVLVDVERGRTVPNWRPRRLGGGLGSSRMGGAETDKKDSAREQQQGGRPRSEEPRRDDRRADRDREKSRERVRERDRDERARERSHDRTRDRDSREEKHHHRDRERTRDRERGKDREREHGRDRDRRDRDRDRDRGRDYERETDRARSHDRHRERGRDRGERDYERTSHERDRGHRHERDADYGNGGPKHDKNLSSYGQDYGYGQYEQHKGHEAYGYGQDGRGHETEHSKRHDQEYYRVDSYSKMETNYQVQPNNAEPEGPEEGEAYEEGDYQYHRAGEHMNDA</sequence>
<dbReference type="EnsemblPlants" id="KQK89613">
    <property type="protein sequence ID" value="KQK89613"/>
    <property type="gene ID" value="SETIT_035381mg"/>
</dbReference>
<dbReference type="GO" id="GO:1990904">
    <property type="term" value="C:ribonucleoprotein complex"/>
    <property type="evidence" value="ECO:0007669"/>
    <property type="project" value="UniProtKB-KW"/>
</dbReference>